<dbReference type="GO" id="GO:0005507">
    <property type="term" value="F:copper ion binding"/>
    <property type="evidence" value="ECO:0007669"/>
    <property type="project" value="InterPro"/>
</dbReference>
<keyword evidence="2" id="KW-0560">Oxidoreductase</keyword>
<reference evidence="7 8" key="1">
    <citation type="submission" date="2019-06" db="EMBL/GenBank/DDBJ databases">
        <title>Sequencing the genomes of 1000 actinobacteria strains.</title>
        <authorList>
            <person name="Klenk H.-P."/>
        </authorList>
    </citation>
    <scope>NUCLEOTIDE SEQUENCE [LARGE SCALE GENOMIC DNA]</scope>
    <source>
        <strain evidence="7 8">DSM 8251</strain>
    </source>
</reference>
<keyword evidence="8" id="KW-1185">Reference proteome</keyword>
<dbReference type="InterPro" id="IPR045087">
    <property type="entry name" value="Cu-oxidase_fam"/>
</dbReference>
<feature type="transmembrane region" description="Helical" evidence="5">
    <location>
        <begin position="75"/>
        <end position="92"/>
    </location>
</feature>
<feature type="region of interest" description="Disordered" evidence="4">
    <location>
        <begin position="545"/>
        <end position="582"/>
    </location>
</feature>
<feature type="transmembrane region" description="Helical" evidence="5">
    <location>
        <begin position="98"/>
        <end position="122"/>
    </location>
</feature>
<evidence type="ECO:0000256" key="1">
    <source>
        <dbReference type="ARBA" id="ARBA00022723"/>
    </source>
</evidence>
<feature type="transmembrane region" description="Helical" evidence="5">
    <location>
        <begin position="134"/>
        <end position="155"/>
    </location>
</feature>
<name>A0A542ZRA8_9ACTN</name>
<dbReference type="GO" id="GO:0016491">
    <property type="term" value="F:oxidoreductase activity"/>
    <property type="evidence" value="ECO:0007669"/>
    <property type="project" value="UniProtKB-KW"/>
</dbReference>
<dbReference type="InterPro" id="IPR011707">
    <property type="entry name" value="Cu-oxidase-like_N"/>
</dbReference>
<keyword evidence="3" id="KW-0186">Copper</keyword>
<feature type="transmembrane region" description="Helical" evidence="5">
    <location>
        <begin position="12"/>
        <end position="30"/>
    </location>
</feature>
<evidence type="ECO:0000256" key="2">
    <source>
        <dbReference type="ARBA" id="ARBA00023002"/>
    </source>
</evidence>
<feature type="transmembrane region" description="Helical" evidence="5">
    <location>
        <begin position="233"/>
        <end position="252"/>
    </location>
</feature>
<dbReference type="AlphaFoldDB" id="A0A542ZRA8"/>
<gene>
    <name evidence="7" type="ORF">FB460_0679</name>
</gene>
<protein>
    <submittedName>
        <fullName evidence="7">Nitrite reductase (NO-forming)</fullName>
    </submittedName>
</protein>
<accession>A0A542ZRA8</accession>
<organism evidence="7 8">
    <name type="scientific">Propioniferax innocua</name>
    <dbReference type="NCBI Taxonomy" id="1753"/>
    <lineage>
        <taxon>Bacteria</taxon>
        <taxon>Bacillati</taxon>
        <taxon>Actinomycetota</taxon>
        <taxon>Actinomycetes</taxon>
        <taxon>Propionibacteriales</taxon>
        <taxon>Propionibacteriaceae</taxon>
        <taxon>Propioniferax</taxon>
    </lineage>
</organism>
<evidence type="ECO:0000313" key="7">
    <source>
        <dbReference type="EMBL" id="TQL62888.1"/>
    </source>
</evidence>
<dbReference type="SUPFAM" id="SSF49503">
    <property type="entry name" value="Cupredoxins"/>
    <property type="match status" value="3"/>
</dbReference>
<dbReference type="PANTHER" id="PTHR11709:SF394">
    <property type="entry name" value="FI03373P-RELATED"/>
    <property type="match status" value="1"/>
</dbReference>
<evidence type="ECO:0000256" key="4">
    <source>
        <dbReference type="SAM" id="MobiDB-lite"/>
    </source>
</evidence>
<feature type="transmembrane region" description="Helical" evidence="5">
    <location>
        <begin position="210"/>
        <end position="227"/>
    </location>
</feature>
<dbReference type="CDD" id="cd11020">
    <property type="entry name" value="CuRO_1_CuNIR"/>
    <property type="match status" value="1"/>
</dbReference>
<feature type="transmembrane region" description="Helical" evidence="5">
    <location>
        <begin position="414"/>
        <end position="436"/>
    </location>
</feature>
<dbReference type="CDD" id="cd04208">
    <property type="entry name" value="CuRO_2_CuNIR"/>
    <property type="match status" value="1"/>
</dbReference>
<feature type="transmembrane region" description="Helical" evidence="5">
    <location>
        <begin position="343"/>
        <end position="360"/>
    </location>
</feature>
<dbReference type="Proteomes" id="UP000316196">
    <property type="component" value="Unassembled WGS sequence"/>
</dbReference>
<proteinExistence type="predicted"/>
<keyword evidence="1" id="KW-0479">Metal-binding</keyword>
<sequence>MNARRRRARDFTLIVWFVAAIIVAVAHRWVPEATWLMIHLVTLGALTHSILVWSEHFSRSLLKTRTTQASERAQRIRLGLLTAGSAMVLGGVPSSLWLLTLTGATIVSAAVLWHGLALWSDLRRALPGRFHITVRYYVTAAACLPVGATFGVLLARGLPEQWHARLLVAHTMVMLLGWVGLTVIGTLVTFWPTVLRTRMDERAELTTKRLWRPLVASIGVVLVGALWGVNAVAVIGLVVYVALVCWWGRTLLTPLRKKPLEEFAPASIGAAMVWFLISMGLTGWTVLTSDDGSLARAFPGLAAYWVGGFILQLLLGALSYLLPSMFGGGPRIVRAGGRWFNRWAGVRLTVVNAGLVVWMMQPPSWVRVTVSLAVLLAYTAFLPLLIGGVRACIIERRRREAGEPAKEPENTPALSGSGVVAGLAIVALVASLGFAITPDGRGEEVAAASDVTPTGRTLEVTVEARDMRFEPSRIEAEVGDQVVITVINTDEAMVHDLYIAGQQTPRLESGDSAVLDLGVVGESAEGWCTIVGHRQQGMTLDLVVTGSEAPGGQSENAHEGHGDHGASTPGDRMTFDPDAPLSASIDANAPKPTDEVDHRFTIESVNENLEVAPGVWQTRWVFRGGPEGIPNPGGSVGPTIRGRVGDTFEVTFVNNGDMGHSIDFHASNVAPDRPMRTIAPGERLVYRFTAHRAGAWLYHCGTMPMTAHIAGAMHGAVIIDPEDLAPADKEYILVQSEIYMEPGTGDSPESATPVDAARAAADTPDFVTFNGIADQYLQKPLPAQVGERVRFWVVAAGPNRGSAFHIVGAQFDTTYHEGAYQLKQGRDAFGSRDGGSQVLDVAVASGGFVETVFPEPGHYTMVDHAMANAERGARGIVEVTP</sequence>
<dbReference type="Gene3D" id="2.60.40.420">
    <property type="entry name" value="Cupredoxins - blue copper proteins"/>
    <property type="match status" value="3"/>
</dbReference>
<evidence type="ECO:0000256" key="5">
    <source>
        <dbReference type="SAM" id="Phobius"/>
    </source>
</evidence>
<evidence type="ECO:0000259" key="6">
    <source>
        <dbReference type="Pfam" id="PF07732"/>
    </source>
</evidence>
<evidence type="ECO:0000256" key="3">
    <source>
        <dbReference type="ARBA" id="ARBA00023008"/>
    </source>
</evidence>
<keyword evidence="5" id="KW-1133">Transmembrane helix</keyword>
<keyword evidence="5" id="KW-0472">Membrane</keyword>
<dbReference type="PANTHER" id="PTHR11709">
    <property type="entry name" value="MULTI-COPPER OXIDASE"/>
    <property type="match status" value="1"/>
</dbReference>
<feature type="transmembrane region" description="Helical" evidence="5">
    <location>
        <begin position="264"/>
        <end position="287"/>
    </location>
</feature>
<dbReference type="EMBL" id="VFOR01000001">
    <property type="protein sequence ID" value="TQL62888.1"/>
    <property type="molecule type" value="Genomic_DNA"/>
</dbReference>
<dbReference type="RefSeq" id="WP_142092673.1">
    <property type="nucleotide sequence ID" value="NZ_BAAAMD010000001.1"/>
</dbReference>
<feature type="domain" description="Plastocyanin-like" evidence="6">
    <location>
        <begin position="633"/>
        <end position="722"/>
    </location>
</feature>
<keyword evidence="5" id="KW-0812">Transmembrane</keyword>
<dbReference type="OrthoDB" id="345021at2"/>
<feature type="transmembrane region" description="Helical" evidence="5">
    <location>
        <begin position="302"/>
        <end position="322"/>
    </location>
</feature>
<dbReference type="Pfam" id="PF07732">
    <property type="entry name" value="Cu-oxidase_3"/>
    <property type="match status" value="1"/>
</dbReference>
<feature type="transmembrane region" description="Helical" evidence="5">
    <location>
        <begin position="36"/>
        <end position="54"/>
    </location>
</feature>
<comment type="caution">
    <text evidence="7">The sequence shown here is derived from an EMBL/GenBank/DDBJ whole genome shotgun (WGS) entry which is preliminary data.</text>
</comment>
<feature type="transmembrane region" description="Helical" evidence="5">
    <location>
        <begin position="372"/>
        <end position="393"/>
    </location>
</feature>
<feature type="transmembrane region" description="Helical" evidence="5">
    <location>
        <begin position="167"/>
        <end position="190"/>
    </location>
</feature>
<dbReference type="InterPro" id="IPR008972">
    <property type="entry name" value="Cupredoxin"/>
</dbReference>
<evidence type="ECO:0000313" key="8">
    <source>
        <dbReference type="Proteomes" id="UP000316196"/>
    </source>
</evidence>